<keyword evidence="2" id="KW-1015">Disulfide bond</keyword>
<dbReference type="AlphaFoldDB" id="A0A1Y6LCR1"/>
<feature type="signal peptide" evidence="3">
    <location>
        <begin position="1"/>
        <end position="19"/>
    </location>
</feature>
<comment type="similarity">
    <text evidence="1">Belongs to the cerato-ulmin hydrophobin family.</text>
</comment>
<dbReference type="PANTHER" id="PTHR42341">
    <property type="entry name" value="HYDROPHOBIN"/>
    <property type="match status" value="1"/>
</dbReference>
<name>A0A1Y6LCR1_ZYMTR</name>
<evidence type="ECO:0008006" key="6">
    <source>
        <dbReference type="Google" id="ProtNLM"/>
    </source>
</evidence>
<dbReference type="Pfam" id="PF06766">
    <property type="entry name" value="Hydrophobin_2"/>
    <property type="match status" value="1"/>
</dbReference>
<evidence type="ECO:0000313" key="5">
    <source>
        <dbReference type="Proteomes" id="UP000215453"/>
    </source>
</evidence>
<gene>
    <name evidence="4" type="ORF">ZT1A5_G2847</name>
</gene>
<feature type="chain" id="PRO_5011007135" description="Hydrophobin" evidence="3">
    <location>
        <begin position="20"/>
        <end position="90"/>
    </location>
</feature>
<keyword evidence="3" id="KW-0732">Signal</keyword>
<evidence type="ECO:0000313" key="4">
    <source>
        <dbReference type="EMBL" id="SMY21409.1"/>
    </source>
</evidence>
<dbReference type="SUPFAM" id="SSF101751">
    <property type="entry name" value="Hydrophobin II, HfbII"/>
    <property type="match status" value="1"/>
</dbReference>
<dbReference type="InterPro" id="IPR010636">
    <property type="entry name" value="Class_II_hydrophobin"/>
</dbReference>
<dbReference type="EMBL" id="LT882677">
    <property type="protein sequence ID" value="SMY21409.1"/>
    <property type="molecule type" value="Genomic_DNA"/>
</dbReference>
<evidence type="ECO:0000256" key="2">
    <source>
        <dbReference type="ARBA" id="ARBA00023157"/>
    </source>
</evidence>
<dbReference type="InterPro" id="IPR036686">
    <property type="entry name" value="Class_II_Hydrophobin_sf"/>
</dbReference>
<organism evidence="4 5">
    <name type="scientific">Zymoseptoria tritici ST99CH_1A5</name>
    <dbReference type="NCBI Taxonomy" id="1276529"/>
    <lineage>
        <taxon>Eukaryota</taxon>
        <taxon>Fungi</taxon>
        <taxon>Dikarya</taxon>
        <taxon>Ascomycota</taxon>
        <taxon>Pezizomycotina</taxon>
        <taxon>Dothideomycetes</taxon>
        <taxon>Dothideomycetidae</taxon>
        <taxon>Mycosphaerellales</taxon>
        <taxon>Mycosphaerellaceae</taxon>
        <taxon>Zymoseptoria</taxon>
    </lineage>
</organism>
<dbReference type="PANTHER" id="PTHR42341:SF2">
    <property type="entry name" value="HYDROPHOBIN"/>
    <property type="match status" value="1"/>
</dbReference>
<dbReference type="CDD" id="cd23508">
    <property type="entry name" value="hydrophobin_II"/>
    <property type="match status" value="1"/>
</dbReference>
<accession>A0A1Y6LCR1</accession>
<protein>
    <recommendedName>
        <fullName evidence="6">Hydrophobin</fullName>
    </recommendedName>
</protein>
<sequence length="90" mass="9067">MQFIILAVAALAAATPARLRERAPINVCPALDSPECCQADVDGVLALTCSPPSGEVYTADGLEKDCAASGLSAFCCTLPLAGDALLCSPA</sequence>
<dbReference type="Gene3D" id="3.20.120.10">
    <property type="entry name" value="Hydrophobin"/>
    <property type="match status" value="1"/>
</dbReference>
<evidence type="ECO:0000256" key="1">
    <source>
        <dbReference type="ARBA" id="ARBA00009576"/>
    </source>
</evidence>
<dbReference type="GO" id="GO:0005576">
    <property type="term" value="C:extracellular region"/>
    <property type="evidence" value="ECO:0007669"/>
    <property type="project" value="InterPro"/>
</dbReference>
<dbReference type="Proteomes" id="UP000215453">
    <property type="component" value="Chromosome 2"/>
</dbReference>
<evidence type="ECO:0000256" key="3">
    <source>
        <dbReference type="SAM" id="SignalP"/>
    </source>
</evidence>
<reference evidence="4 5" key="1">
    <citation type="submission" date="2016-10" db="EMBL/GenBank/DDBJ databases">
        <authorList>
            <person name="Varghese N."/>
        </authorList>
    </citation>
    <scope>NUCLEOTIDE SEQUENCE [LARGE SCALE GENOMIC DNA]</scope>
</reference>
<proteinExistence type="inferred from homology"/>